<dbReference type="AlphaFoldDB" id="A0A6N7YXP3"/>
<feature type="region of interest" description="Disordered" evidence="3">
    <location>
        <begin position="153"/>
        <end position="216"/>
    </location>
</feature>
<dbReference type="PANTHER" id="PTHR43764">
    <property type="entry name" value="MOLYBDENUM COFACTOR BIOSYNTHESIS"/>
    <property type="match status" value="1"/>
</dbReference>
<dbReference type="Gene3D" id="3.90.1170.40">
    <property type="entry name" value="Molybdopterin biosynthesis MoaE subunit"/>
    <property type="match status" value="1"/>
</dbReference>
<dbReference type="InterPro" id="IPR051920">
    <property type="entry name" value="MPT_Adenylyltrnsfr/MoaC-Rel"/>
</dbReference>
<dbReference type="InterPro" id="IPR003448">
    <property type="entry name" value="Mopterin_biosynth_MoaE"/>
</dbReference>
<evidence type="ECO:0000256" key="3">
    <source>
        <dbReference type="SAM" id="MobiDB-lite"/>
    </source>
</evidence>
<dbReference type="Gene3D" id="3.40.980.10">
    <property type="entry name" value="MoaB/Mog-like domain"/>
    <property type="match status" value="1"/>
</dbReference>
<reference evidence="5 6" key="1">
    <citation type="submission" date="2019-11" db="EMBL/GenBank/DDBJ databases">
        <title>Draft genome of Amycolatopsis RM579.</title>
        <authorList>
            <person name="Duangmal K."/>
            <person name="Mingma R."/>
        </authorList>
    </citation>
    <scope>NUCLEOTIDE SEQUENCE [LARGE SCALE GENOMIC DNA]</scope>
    <source>
        <strain evidence="5 6">RM579</strain>
    </source>
</reference>
<dbReference type="OrthoDB" id="9794429at2"/>
<keyword evidence="2" id="KW-0501">Molybdenum cofactor biosynthesis</keyword>
<evidence type="ECO:0000313" key="5">
    <source>
        <dbReference type="EMBL" id="MTD56668.1"/>
    </source>
</evidence>
<dbReference type="InterPro" id="IPR008284">
    <property type="entry name" value="MoCF_biosynth_CS"/>
</dbReference>
<dbReference type="SMART" id="SM00852">
    <property type="entry name" value="MoCF_biosynth"/>
    <property type="match status" value="1"/>
</dbReference>
<comment type="caution">
    <text evidence="5">The sequence shown here is derived from an EMBL/GenBank/DDBJ whole genome shotgun (WGS) entry which is preliminary data.</text>
</comment>
<dbReference type="RefSeq" id="WP_154758815.1">
    <property type="nucleotide sequence ID" value="NZ_WMBA01000037.1"/>
</dbReference>
<sequence>MRRTARVIVASNRAASGVYEDKTGPVIVGWLAARSFEVPPPIVVPDGEPVGRALRNCLDEGPDVIITTGGTGISPTDRTPDETAAVLDHQLAGLAEAIRGAGLPKVPTAVLSRGLAGVAGRTLVVNLPGSRGGVKDGLGVLDGVLEHAIDQLSGADHPRPADSSAAFAAPGGAAVREGQVAEQQTGYEAQPPQHGQVADRAASAEHPRPAGADGVSAHEVAPPRVALAQVTEQPLSVEAHAELVDDQAAGAVVTFGGVVRNHDGGKSVETLFYEGHPSAGDVLARVVAEVTRRRGGGVRAVAVSHRLGALAIGDVALAVAVAADHRAEAFATCAELVDEVKAQLPVWKHQHFADGSDEWVNSP</sequence>
<dbReference type="Proteomes" id="UP000440096">
    <property type="component" value="Unassembled WGS sequence"/>
</dbReference>
<name>A0A6N7YXP3_9PSEU</name>
<dbReference type="PANTHER" id="PTHR43764:SF1">
    <property type="entry name" value="MOLYBDOPTERIN MOLYBDOTRANSFERASE"/>
    <property type="match status" value="1"/>
</dbReference>
<dbReference type="InterPro" id="IPR001453">
    <property type="entry name" value="MoaB/Mog_dom"/>
</dbReference>
<comment type="pathway">
    <text evidence="1">Cofactor biosynthesis; molybdopterin biosynthesis.</text>
</comment>
<organism evidence="5 6">
    <name type="scientific">Amycolatopsis pithecellobii</name>
    <dbReference type="NCBI Taxonomy" id="664692"/>
    <lineage>
        <taxon>Bacteria</taxon>
        <taxon>Bacillati</taxon>
        <taxon>Actinomycetota</taxon>
        <taxon>Actinomycetes</taxon>
        <taxon>Pseudonocardiales</taxon>
        <taxon>Pseudonocardiaceae</taxon>
        <taxon>Amycolatopsis</taxon>
    </lineage>
</organism>
<accession>A0A6N7YXP3</accession>
<dbReference type="GO" id="GO:0006777">
    <property type="term" value="P:Mo-molybdopterin cofactor biosynthetic process"/>
    <property type="evidence" value="ECO:0007669"/>
    <property type="project" value="UniProtKB-KW"/>
</dbReference>
<feature type="domain" description="MoaB/Mog" evidence="4">
    <location>
        <begin position="6"/>
        <end position="148"/>
    </location>
</feature>
<evidence type="ECO:0000313" key="6">
    <source>
        <dbReference type="Proteomes" id="UP000440096"/>
    </source>
</evidence>
<dbReference type="SUPFAM" id="SSF54690">
    <property type="entry name" value="Molybdopterin synthase subunit MoaE"/>
    <property type="match status" value="1"/>
</dbReference>
<dbReference type="Pfam" id="PF02391">
    <property type="entry name" value="MoaE"/>
    <property type="match status" value="1"/>
</dbReference>
<protein>
    <submittedName>
        <fullName evidence="5">Molybdenum cofactor biosynthesis protein MoaB</fullName>
    </submittedName>
</protein>
<keyword evidence="6" id="KW-1185">Reference proteome</keyword>
<dbReference type="SUPFAM" id="SSF53218">
    <property type="entry name" value="Molybdenum cofactor biosynthesis proteins"/>
    <property type="match status" value="1"/>
</dbReference>
<evidence type="ECO:0000256" key="2">
    <source>
        <dbReference type="ARBA" id="ARBA00023150"/>
    </source>
</evidence>
<dbReference type="CDD" id="cd00886">
    <property type="entry name" value="MogA_MoaB"/>
    <property type="match status" value="1"/>
</dbReference>
<dbReference type="PROSITE" id="PS01078">
    <property type="entry name" value="MOCF_BIOSYNTHESIS_1"/>
    <property type="match status" value="1"/>
</dbReference>
<feature type="compositionally biased region" description="Low complexity" evidence="3">
    <location>
        <begin position="161"/>
        <end position="174"/>
    </location>
</feature>
<dbReference type="InterPro" id="IPR036563">
    <property type="entry name" value="MoaE_sf"/>
</dbReference>
<dbReference type="Pfam" id="PF00994">
    <property type="entry name" value="MoCF_biosynth"/>
    <property type="match status" value="1"/>
</dbReference>
<evidence type="ECO:0000256" key="1">
    <source>
        <dbReference type="ARBA" id="ARBA00005046"/>
    </source>
</evidence>
<dbReference type="CDD" id="cd00756">
    <property type="entry name" value="MoaE"/>
    <property type="match status" value="1"/>
</dbReference>
<gene>
    <name evidence="5" type="ORF">GKO32_22255</name>
</gene>
<dbReference type="UniPathway" id="UPA00344"/>
<dbReference type="EMBL" id="WMBA01000037">
    <property type="protein sequence ID" value="MTD56668.1"/>
    <property type="molecule type" value="Genomic_DNA"/>
</dbReference>
<evidence type="ECO:0000259" key="4">
    <source>
        <dbReference type="SMART" id="SM00852"/>
    </source>
</evidence>
<proteinExistence type="predicted"/>
<dbReference type="InterPro" id="IPR036425">
    <property type="entry name" value="MoaB/Mog-like_dom_sf"/>
</dbReference>